<name>A0AA88KST6_NAELO</name>
<protein>
    <submittedName>
        <fullName evidence="2">Uncharacterized protein</fullName>
    </submittedName>
</protein>
<keyword evidence="3" id="KW-1185">Reference proteome</keyword>
<dbReference type="AlphaFoldDB" id="A0AA88KST6"/>
<dbReference type="RefSeq" id="XP_044552249.1">
    <property type="nucleotide sequence ID" value="XM_044693824.1"/>
</dbReference>
<feature type="compositionally biased region" description="Basic and acidic residues" evidence="1">
    <location>
        <begin position="40"/>
        <end position="59"/>
    </location>
</feature>
<evidence type="ECO:0000256" key="1">
    <source>
        <dbReference type="SAM" id="MobiDB-lite"/>
    </source>
</evidence>
<dbReference type="Proteomes" id="UP000816034">
    <property type="component" value="Unassembled WGS sequence"/>
</dbReference>
<evidence type="ECO:0000313" key="2">
    <source>
        <dbReference type="EMBL" id="KAG2388257.1"/>
    </source>
</evidence>
<reference evidence="2 3" key="1">
    <citation type="journal article" date="2018" name="BMC Genomics">
        <title>The genome of Naegleria lovaniensis, the basis for a comparative approach to unravel pathogenicity factors of the human pathogenic amoeba N. fowleri.</title>
        <authorList>
            <person name="Liechti N."/>
            <person name="Schurch N."/>
            <person name="Bruggmann R."/>
            <person name="Wittwer M."/>
        </authorList>
    </citation>
    <scope>NUCLEOTIDE SEQUENCE [LARGE SCALE GENOMIC DNA]</scope>
    <source>
        <strain evidence="2 3">ATCC 30569</strain>
    </source>
</reference>
<feature type="region of interest" description="Disordered" evidence="1">
    <location>
        <begin position="1"/>
        <end position="59"/>
    </location>
</feature>
<evidence type="ECO:0000313" key="3">
    <source>
        <dbReference type="Proteomes" id="UP000816034"/>
    </source>
</evidence>
<comment type="caution">
    <text evidence="2">The sequence shown here is derived from an EMBL/GenBank/DDBJ whole genome shotgun (WGS) entry which is preliminary data.</text>
</comment>
<gene>
    <name evidence="2" type="ORF">C9374_000421</name>
</gene>
<proteinExistence type="predicted"/>
<dbReference type="EMBL" id="PYSW02000010">
    <property type="protein sequence ID" value="KAG2388257.1"/>
    <property type="molecule type" value="Genomic_DNA"/>
</dbReference>
<accession>A0AA88KST6</accession>
<sequence length="121" mass="14210">MSFETSSSPSTDTQQLPSTTTTTTVTEPLDKHALRKFRKEQKQQAKKEKLTQQLGKEERKELFENRTREKFNKLLEGSNTSAKNEKSIPKLRSLHESSCCDPTQYYKETFWQDPWFGLLQY</sequence>
<organism evidence="2 3">
    <name type="scientific">Naegleria lovaniensis</name>
    <name type="common">Amoeba</name>
    <dbReference type="NCBI Taxonomy" id="51637"/>
    <lineage>
        <taxon>Eukaryota</taxon>
        <taxon>Discoba</taxon>
        <taxon>Heterolobosea</taxon>
        <taxon>Tetramitia</taxon>
        <taxon>Eutetramitia</taxon>
        <taxon>Vahlkampfiidae</taxon>
        <taxon>Naegleria</taxon>
    </lineage>
</organism>
<dbReference type="GeneID" id="68092883"/>
<feature type="compositionally biased region" description="Low complexity" evidence="1">
    <location>
        <begin position="1"/>
        <end position="27"/>
    </location>
</feature>